<reference evidence="2" key="1">
    <citation type="journal article" date="2019" name="Int. J. Syst. Evol. Microbiol.">
        <title>The Global Catalogue of Microorganisms (GCM) 10K type strain sequencing project: providing services to taxonomists for standard genome sequencing and annotation.</title>
        <authorList>
            <consortium name="The Broad Institute Genomics Platform"/>
            <consortium name="The Broad Institute Genome Sequencing Center for Infectious Disease"/>
            <person name="Wu L."/>
            <person name="Ma J."/>
        </authorList>
    </citation>
    <scope>NUCLEOTIDE SEQUENCE [LARGE SCALE GENOMIC DNA]</scope>
    <source>
        <strain evidence="2">JCM 31319</strain>
    </source>
</reference>
<proteinExistence type="predicted"/>
<sequence length="171" mass="19738">MKKELNEFLLALMGLELSRTTRAANMQCFQFGKLQSAGKGLIGEFGLHIQCPWRLTNKKEIIVGSEDLFEQPTENGDYDPDFEWDKPMANLRDIKLQKLFDTQQFKVNAVATDHYGGLEIKFAEDFCLTLFPTLSSKYEFSEYWRLLNNKHESGRHLVVGPLGVEEIRDEE</sequence>
<accession>A0ABW3SSH1</accession>
<name>A0ABW3SSH1_9BACT</name>
<comment type="caution">
    <text evidence="1">The sequence shown here is derived from an EMBL/GenBank/DDBJ whole genome shotgun (WGS) entry which is preliminary data.</text>
</comment>
<protein>
    <submittedName>
        <fullName evidence="1">Uncharacterized protein</fullName>
    </submittedName>
</protein>
<evidence type="ECO:0000313" key="2">
    <source>
        <dbReference type="Proteomes" id="UP001597094"/>
    </source>
</evidence>
<dbReference type="Proteomes" id="UP001597094">
    <property type="component" value="Unassembled WGS sequence"/>
</dbReference>
<gene>
    <name evidence="1" type="ORF">ACFQ2O_12700</name>
</gene>
<dbReference type="EMBL" id="JBHTLD010000112">
    <property type="protein sequence ID" value="MFD1187066.1"/>
    <property type="molecule type" value="Genomic_DNA"/>
</dbReference>
<dbReference type="RefSeq" id="WP_377528147.1">
    <property type="nucleotide sequence ID" value="NZ_JBHTLD010000112.1"/>
</dbReference>
<organism evidence="1 2">
    <name type="scientific">Pontibacter rugosus</name>
    <dbReference type="NCBI Taxonomy" id="1745966"/>
    <lineage>
        <taxon>Bacteria</taxon>
        <taxon>Pseudomonadati</taxon>
        <taxon>Bacteroidota</taxon>
        <taxon>Cytophagia</taxon>
        <taxon>Cytophagales</taxon>
        <taxon>Hymenobacteraceae</taxon>
        <taxon>Pontibacter</taxon>
    </lineage>
</organism>
<evidence type="ECO:0000313" key="1">
    <source>
        <dbReference type="EMBL" id="MFD1187066.1"/>
    </source>
</evidence>
<keyword evidence="2" id="KW-1185">Reference proteome</keyword>